<keyword evidence="8 9" id="KW-0472">Membrane</keyword>
<organism evidence="12 13">
    <name type="scientific">Brachionus plicatilis</name>
    <name type="common">Marine rotifer</name>
    <name type="synonym">Brachionus muelleri</name>
    <dbReference type="NCBI Taxonomy" id="10195"/>
    <lineage>
        <taxon>Eukaryota</taxon>
        <taxon>Metazoa</taxon>
        <taxon>Spiralia</taxon>
        <taxon>Gnathifera</taxon>
        <taxon>Rotifera</taxon>
        <taxon>Eurotatoria</taxon>
        <taxon>Monogononta</taxon>
        <taxon>Pseudotrocha</taxon>
        <taxon>Ploima</taxon>
        <taxon>Brachionidae</taxon>
        <taxon>Brachionus</taxon>
    </lineage>
</organism>
<dbReference type="Proteomes" id="UP000276133">
    <property type="component" value="Unassembled WGS sequence"/>
</dbReference>
<dbReference type="InterPro" id="IPR018108">
    <property type="entry name" value="MCP_transmembrane"/>
</dbReference>
<keyword evidence="3 10" id="KW-0813">Transport</keyword>
<evidence type="ECO:0000256" key="6">
    <source>
        <dbReference type="ARBA" id="ARBA00022989"/>
    </source>
</evidence>
<dbReference type="InterPro" id="IPR050567">
    <property type="entry name" value="Mitochondrial_Carrier"/>
</dbReference>
<keyword evidence="4 9" id="KW-0812">Transmembrane</keyword>
<sequence length="283" mass="32040">MSHNEKRTHWAKEGAISLGTGVLYGLTNVVVGHPFDTIKTKMQAQKGYENISMIKTFSKVFGKEGIKGLYRGCVPPLMGSGIYRSIQFSAFEATYTVLDNPFGKMHVPLTHGIEFRVILGGLMAGTVRALVETPLEYAKIKRQTESTWKLRDSFTGLRITWLRSQFLLPSFFIFLDSFRRHLDGVFRSPFLGPFIASGCASVMAWWIVWPLEMIKSQIQAGYLEEKNLTVYQRIKYIVKKRGGFLSLYRGLAPGTVRSFIANGSAMVVMQYAQRKVTQWGLRD</sequence>
<dbReference type="GO" id="GO:0000064">
    <property type="term" value="F:L-ornithine transmembrane transporter activity"/>
    <property type="evidence" value="ECO:0007669"/>
    <property type="project" value="TreeGrafter"/>
</dbReference>
<dbReference type="PANTHER" id="PTHR45624:SF58">
    <property type="entry name" value="CARRIER PROTEIN, PUTATIVE-RELATED"/>
    <property type="match status" value="1"/>
</dbReference>
<feature type="repeat" description="Solcar" evidence="9">
    <location>
        <begin position="12"/>
        <end position="97"/>
    </location>
</feature>
<dbReference type="OrthoDB" id="193856at2759"/>
<comment type="caution">
    <text evidence="12">The sequence shown here is derived from an EMBL/GenBank/DDBJ whole genome shotgun (WGS) entry which is preliminary data.</text>
</comment>
<dbReference type="STRING" id="10195.A0A3M7T7J5"/>
<keyword evidence="6 11" id="KW-1133">Transmembrane helix</keyword>
<dbReference type="PROSITE" id="PS50920">
    <property type="entry name" value="SOLCAR"/>
    <property type="match status" value="2"/>
</dbReference>
<comment type="subcellular location">
    <subcellularLocation>
        <location evidence="1">Mitochondrion membrane</location>
        <topology evidence="1">Multi-pass membrane protein</topology>
    </subcellularLocation>
</comment>
<evidence type="ECO:0000256" key="10">
    <source>
        <dbReference type="RuleBase" id="RU000488"/>
    </source>
</evidence>
<evidence type="ECO:0000313" key="12">
    <source>
        <dbReference type="EMBL" id="RNA43790.1"/>
    </source>
</evidence>
<dbReference type="AlphaFoldDB" id="A0A3M7T7J5"/>
<protein>
    <submittedName>
        <fullName evidence="12">Carnitine-acylcarnitine carrier</fullName>
    </submittedName>
</protein>
<dbReference type="Gene3D" id="1.50.40.10">
    <property type="entry name" value="Mitochondrial carrier domain"/>
    <property type="match status" value="1"/>
</dbReference>
<evidence type="ECO:0000313" key="13">
    <source>
        <dbReference type="Proteomes" id="UP000276133"/>
    </source>
</evidence>
<gene>
    <name evidence="12" type="ORF">BpHYR1_014727</name>
</gene>
<keyword evidence="7" id="KW-0496">Mitochondrion</keyword>
<name>A0A3M7T7J5_BRAPC</name>
<dbReference type="Pfam" id="PF00153">
    <property type="entry name" value="Mito_carr"/>
    <property type="match status" value="2"/>
</dbReference>
<reference evidence="12 13" key="1">
    <citation type="journal article" date="2018" name="Sci. Rep.">
        <title>Genomic signatures of local adaptation to the degree of environmental predictability in rotifers.</title>
        <authorList>
            <person name="Franch-Gras L."/>
            <person name="Hahn C."/>
            <person name="Garcia-Roger E.M."/>
            <person name="Carmona M.J."/>
            <person name="Serra M."/>
            <person name="Gomez A."/>
        </authorList>
    </citation>
    <scope>NUCLEOTIDE SEQUENCE [LARGE SCALE GENOMIC DNA]</scope>
    <source>
        <strain evidence="12">HYR1</strain>
    </source>
</reference>
<evidence type="ECO:0000256" key="11">
    <source>
        <dbReference type="SAM" id="Phobius"/>
    </source>
</evidence>
<feature type="transmembrane region" description="Helical" evidence="11">
    <location>
        <begin position="190"/>
        <end position="209"/>
    </location>
</feature>
<dbReference type="PANTHER" id="PTHR45624">
    <property type="entry name" value="MITOCHONDRIAL BASIC AMINO ACIDS TRANSPORTER-RELATED"/>
    <property type="match status" value="1"/>
</dbReference>
<dbReference type="SUPFAM" id="SSF103506">
    <property type="entry name" value="Mitochondrial carrier"/>
    <property type="match status" value="1"/>
</dbReference>
<dbReference type="GO" id="GO:0031966">
    <property type="term" value="C:mitochondrial membrane"/>
    <property type="evidence" value="ECO:0007669"/>
    <property type="project" value="UniProtKB-SubCell"/>
</dbReference>
<evidence type="ECO:0000256" key="1">
    <source>
        <dbReference type="ARBA" id="ARBA00004225"/>
    </source>
</evidence>
<evidence type="ECO:0000256" key="4">
    <source>
        <dbReference type="ARBA" id="ARBA00022692"/>
    </source>
</evidence>
<dbReference type="InterPro" id="IPR023395">
    <property type="entry name" value="MCP_dom_sf"/>
</dbReference>
<evidence type="ECO:0000256" key="5">
    <source>
        <dbReference type="ARBA" id="ARBA00022737"/>
    </source>
</evidence>
<feature type="repeat" description="Solcar" evidence="9">
    <location>
        <begin position="188"/>
        <end position="275"/>
    </location>
</feature>
<evidence type="ECO:0000256" key="3">
    <source>
        <dbReference type="ARBA" id="ARBA00022448"/>
    </source>
</evidence>
<comment type="similarity">
    <text evidence="2 10">Belongs to the mitochondrial carrier (TC 2.A.29) family.</text>
</comment>
<evidence type="ECO:0000256" key="8">
    <source>
        <dbReference type="ARBA" id="ARBA00023136"/>
    </source>
</evidence>
<dbReference type="EMBL" id="REGN01000175">
    <property type="protein sequence ID" value="RNA43790.1"/>
    <property type="molecule type" value="Genomic_DNA"/>
</dbReference>
<dbReference type="GO" id="GO:1990575">
    <property type="term" value="P:mitochondrial L-ornithine transmembrane transport"/>
    <property type="evidence" value="ECO:0007669"/>
    <property type="project" value="TreeGrafter"/>
</dbReference>
<dbReference type="FunFam" id="1.50.40.10:FF:000294">
    <property type="entry name" value="Mitochondrial glycine transporter"/>
    <property type="match status" value="1"/>
</dbReference>
<evidence type="ECO:0000256" key="2">
    <source>
        <dbReference type="ARBA" id="ARBA00006375"/>
    </source>
</evidence>
<evidence type="ECO:0000256" key="9">
    <source>
        <dbReference type="PROSITE-ProRule" id="PRU00282"/>
    </source>
</evidence>
<proteinExistence type="inferred from homology"/>
<evidence type="ECO:0000256" key="7">
    <source>
        <dbReference type="ARBA" id="ARBA00023128"/>
    </source>
</evidence>
<keyword evidence="13" id="KW-1185">Reference proteome</keyword>
<accession>A0A3M7T7J5</accession>
<keyword evidence="5" id="KW-0677">Repeat</keyword>